<dbReference type="AlphaFoldDB" id="A0A8D5GCL6"/>
<evidence type="ECO:0000313" key="3">
    <source>
        <dbReference type="Proteomes" id="UP000826722"/>
    </source>
</evidence>
<dbReference type="EMBL" id="AP024110">
    <property type="protein sequence ID" value="BCM25816.1"/>
    <property type="molecule type" value="Genomic_DNA"/>
</dbReference>
<dbReference type="Pfam" id="PF13487">
    <property type="entry name" value="HD_5"/>
    <property type="match status" value="1"/>
</dbReference>
<protein>
    <submittedName>
        <fullName evidence="2">HD family phosphohydrolase</fullName>
    </submittedName>
</protein>
<keyword evidence="3" id="KW-1185">Reference proteome</keyword>
<dbReference type="NCBIfam" id="TIGR00277">
    <property type="entry name" value="HDIG"/>
    <property type="match status" value="1"/>
</dbReference>
<dbReference type="SMART" id="SM00471">
    <property type="entry name" value="HDc"/>
    <property type="match status" value="1"/>
</dbReference>
<sequence>MPSSQYHFIDISQIRIGLYIHLDLGWMDHPFTFSNFKIKDTEQLAKIRETGLKKLRYDPKRSDCEPLPVGSSPEHIAMPATEDVERTKQRRLRELHLAIDESEKKFLLATQTVRQALRNLEEKPQASIEQAQQLVNDIAHNVITEPDIAVHAVNGNRSADENYLHPLNVTMLSLMLCKSLSMIEADAKAIGMAAIFHDIGKAKIADAILLKETPLDEEELAEMRKHCEYGAQMAKESGLSERIGRVILQHHEYADGSGYPHQLKGTDIDPLARLIAIVSAYDNLCNPQHGGHALTPYEALSHMFSHQRSKFDEWILKQFIKSLGVYPPGSVVQLSNGAHGIVISVNPNKPLKPFVMVHDPDKERDAPLVIDLRQEPSLAINLCLRPHQLPPESLIYLNPRHRVSYFIDKDLAAGRSA</sequence>
<dbReference type="KEGG" id="mpau:ZMTM_20750"/>
<dbReference type="SUPFAM" id="SSF109604">
    <property type="entry name" value="HD-domain/PDEase-like"/>
    <property type="match status" value="1"/>
</dbReference>
<dbReference type="Proteomes" id="UP000826722">
    <property type="component" value="Chromosome"/>
</dbReference>
<dbReference type="InterPro" id="IPR006675">
    <property type="entry name" value="HDIG_dom"/>
</dbReference>
<reference evidence="2" key="1">
    <citation type="journal article" date="2021" name="Arch. Microbiol.">
        <title>Methyloradius palustris gen. nov., sp. nov., a methanol-oxidizing bacterium isolated from snow.</title>
        <authorList>
            <person name="Miyadera T."/>
            <person name="Kojima H."/>
            <person name="Fukui M."/>
        </authorList>
    </citation>
    <scope>NUCLEOTIDE SEQUENCE</scope>
    <source>
        <strain evidence="2">Zm11</strain>
    </source>
</reference>
<dbReference type="RefSeq" id="WP_221763866.1">
    <property type="nucleotide sequence ID" value="NZ_AP024110.1"/>
</dbReference>
<dbReference type="InterPro" id="IPR003607">
    <property type="entry name" value="HD/PDEase_dom"/>
</dbReference>
<evidence type="ECO:0000313" key="2">
    <source>
        <dbReference type="EMBL" id="BCM25816.1"/>
    </source>
</evidence>
<feature type="domain" description="HD/PDEase" evidence="1">
    <location>
        <begin position="158"/>
        <end position="293"/>
    </location>
</feature>
<dbReference type="InterPro" id="IPR021812">
    <property type="entry name" value="DUF3391"/>
</dbReference>
<gene>
    <name evidence="2" type="ORF">ZMTM_20750</name>
</gene>
<accession>A0A8D5GCL6</accession>
<proteinExistence type="predicted"/>
<name>A0A8D5GCL6_9PROT</name>
<dbReference type="CDD" id="cd00077">
    <property type="entry name" value="HDc"/>
    <property type="match status" value="1"/>
</dbReference>
<organism evidence="2 3">
    <name type="scientific">Methyloradius palustris</name>
    <dbReference type="NCBI Taxonomy" id="2778876"/>
    <lineage>
        <taxon>Bacteria</taxon>
        <taxon>Pseudomonadati</taxon>
        <taxon>Pseudomonadota</taxon>
        <taxon>Betaproteobacteria</taxon>
        <taxon>Nitrosomonadales</taxon>
        <taxon>Methylophilaceae</taxon>
        <taxon>Methyloradius</taxon>
    </lineage>
</organism>
<dbReference type="Pfam" id="PF11871">
    <property type="entry name" value="DUF3391"/>
    <property type="match status" value="1"/>
</dbReference>
<dbReference type="PANTHER" id="PTHR43155:SF2">
    <property type="entry name" value="CYCLIC DI-GMP PHOSPHODIESTERASE PA4108"/>
    <property type="match status" value="1"/>
</dbReference>
<dbReference type="PANTHER" id="PTHR43155">
    <property type="entry name" value="CYCLIC DI-GMP PHOSPHODIESTERASE PA4108-RELATED"/>
    <property type="match status" value="1"/>
</dbReference>
<evidence type="ECO:0000259" key="1">
    <source>
        <dbReference type="SMART" id="SM00471"/>
    </source>
</evidence>
<dbReference type="Gene3D" id="1.10.3210.10">
    <property type="entry name" value="Hypothetical protein af1432"/>
    <property type="match status" value="1"/>
</dbReference>